<reference evidence="4 5" key="1">
    <citation type="submission" date="2019-03" db="EMBL/GenBank/DDBJ databases">
        <title>Genomic Encyclopedia of Type Strains, Phase IV (KMG-IV): sequencing the most valuable type-strain genomes for metagenomic binning, comparative biology and taxonomic classification.</title>
        <authorList>
            <person name="Goeker M."/>
        </authorList>
    </citation>
    <scope>NUCLEOTIDE SEQUENCE [LARGE SCALE GENOMIC DNA]</scope>
    <source>
        <strain evidence="4 5">DSM 13328</strain>
    </source>
</reference>
<evidence type="ECO:0000313" key="5">
    <source>
        <dbReference type="Proteomes" id="UP000294855"/>
    </source>
</evidence>
<feature type="domain" description="CobN/magnesium chelatase" evidence="3">
    <location>
        <begin position="313"/>
        <end position="1586"/>
    </location>
</feature>
<dbReference type="OrthoDB" id="192131at2157"/>
<dbReference type="RefSeq" id="WP_133516728.1">
    <property type="nucleotide sequence ID" value="NZ_JAHDUW010000001.1"/>
</dbReference>
<keyword evidence="2" id="KW-0812">Transmembrane</keyword>
<evidence type="ECO:0000256" key="2">
    <source>
        <dbReference type="SAM" id="Phobius"/>
    </source>
</evidence>
<dbReference type="PANTHER" id="PTHR44119">
    <property type="entry name" value="MAGNESIUM-CHELATASE SUBUNIT CHLH, CHLOROPLASTIC"/>
    <property type="match status" value="1"/>
</dbReference>
<feature type="region of interest" description="Disordered" evidence="1">
    <location>
        <begin position="1663"/>
        <end position="1714"/>
    </location>
</feature>
<evidence type="ECO:0000313" key="4">
    <source>
        <dbReference type="EMBL" id="TDQ71152.1"/>
    </source>
</evidence>
<evidence type="ECO:0000259" key="3">
    <source>
        <dbReference type="Pfam" id="PF02514"/>
    </source>
</evidence>
<proteinExistence type="predicted"/>
<feature type="transmembrane region" description="Helical" evidence="2">
    <location>
        <begin position="1740"/>
        <end position="1762"/>
    </location>
</feature>
<organism evidence="4 5">
    <name type="scientific">Methanimicrococcus blatticola</name>
    <dbReference type="NCBI Taxonomy" id="91560"/>
    <lineage>
        <taxon>Archaea</taxon>
        <taxon>Methanobacteriati</taxon>
        <taxon>Methanobacteriota</taxon>
        <taxon>Stenosarchaea group</taxon>
        <taxon>Methanomicrobia</taxon>
        <taxon>Methanosarcinales</taxon>
        <taxon>Methanosarcinaceae</taxon>
        <taxon>Methanimicrococcus</taxon>
    </lineage>
</organism>
<evidence type="ECO:0000256" key="1">
    <source>
        <dbReference type="SAM" id="MobiDB-lite"/>
    </source>
</evidence>
<protein>
    <submittedName>
        <fullName evidence="4">CobN/magnesium chelatase</fullName>
    </submittedName>
</protein>
<dbReference type="CDD" id="cd10150">
    <property type="entry name" value="CobN_like"/>
    <property type="match status" value="1"/>
</dbReference>
<feature type="compositionally biased region" description="Gly residues" evidence="1">
    <location>
        <begin position="1700"/>
        <end position="1709"/>
    </location>
</feature>
<keyword evidence="2" id="KW-0472">Membrane</keyword>
<comment type="caution">
    <text evidence="4">The sequence shown here is derived from an EMBL/GenBank/DDBJ whole genome shotgun (WGS) entry which is preliminary data.</text>
</comment>
<name>A0A484F6Y6_9EURY</name>
<dbReference type="EMBL" id="SNYS01000005">
    <property type="protein sequence ID" value="TDQ71152.1"/>
    <property type="molecule type" value="Genomic_DNA"/>
</dbReference>
<accession>A0A484F6Y6</accession>
<sequence>MISTRKVKILFVLTLLLFSMIPTTIAGGGNNPDKIDVLYIGWADVSMLNMPIAEEMEMYYKDDFTITILDYFAMDSLTAEQLKLYDIVICDMIFFGTVDSETENMFKEAHDAGVMLIAFANDGSSGTVTPEFFDFRDTAELTVSKKYTENQIKIFFDMYKDMKDYMSIDSEKEKKLKQVYTENILMYLASLRSEHDDITNDWEKIDITYISFNAHSYWGSVNQYSSFMNFTFINFWNDAGKEKLIEMGNSGDLKKQDLIVVYMTPWSNFEAVYNEIDSDKQPDLEKIYTFGGSGFGNESWFDGYDESDAKGEINQQSLIYCAIEFTESALTTNWVLKEGTPKYGIYHPDLKYVYYENLDDYLKEYETAPGPWDTPRYQYSESNLTVGIWFHKSYFSDQRYKIIDDLIHDLEGKGINVIAGYDIFQETIDGDGDPINPMMKYYAKNDKVMIDSAISIKDFALSYNDYDAGIEWLEELNVTVLKAVIASTGDSIEGIPKDMLIYSTVSPNRDGMSDFIILGNLGKDGPETFDEQKDWLANRAIKWAYLKSIENENKKIVIMYYNYPPGKADIGANYLNVMKSFAGTDIDASETYTNVGGLLREMDKEKYTVSFNDLPIEKEELNDTTLLNLVYQQGINVGAYAPGVLDEMVAGRGDTADEDWWGATLVPVEEYKEWFDETIQNESIRKNVIDSWGEPWDYTTPLDADQSGMIWEDEYGKRFFVLPAVRFGNVWLMPQPDRALATDKAFSYHSGDIPPTHQYIAYYLWLNNEFKPDAIINFGTHGTHEWLPGAAYGLSAKDDLSPLLLQDIPNIYPYIVANVGEGLTAEYRGNALIIDHMTPPMIRSNLDSNADLKYLEEEIQAYFIGQDAGTNKQRQAAIVDRMFEAGIHDVIGTEKYKKAINSANPEKVTEADIKTYLKEMTYDDFSIFLKDDLYDYIETIKESTLPYGMHVYGKSPTEDQISAMLRAMWGLQFDDALYKAYYEEKKYVGIPYEDNGKIHSLVSDMSTKTTPSEMIDLLEAAYPDAEAAKHESVVQFIFGPVMYFEGKDNAADVINKWKETGAWDELIDEVIFAYYFYAPAAPEKTELEGKITEVVTYCIDHKAENGGKVDAELINEALSATFKTQSHQNKAVVSYLTGYARLDYAQNLRDCGDSEMKSILKAMSGGYITPNAGNDPIQNPSAIPTGKNFYGIDPTKFPTKSAWEVGKSLADQMIADYYLKYGEFPDTVAFSRFGVEFIRDEGALEACALYLLGVEPVWDANGNVDPKSVKVIPLEELEFTYTDKNGKLQTERRPRIDILYTTAGMRDAFGDKLKLINVGVKAVSDLDESDEWNYVRKNTQKLLKNPATKDLAYVRCFANELGNYEIGTGNQISASGSWDDPQSIVDTYLKNMGYAYGDDSSWGVSAQELLKALLKNVDASVHADSSNLYDTLDNDDFFQYFGALNMASKYLRDDNKMPEMYVADTKNVGRNARFSSGQIYGMKEYLNIDLESRYLNEEWIKGMMESGYSGSTMYAEFVDNLFGWAVTSDGDLVSFKNWEAIYDIYVNDRFDLGLDEYFKENPYAYQSITARMLESIRKDYLTADPTQNPAEYERQMEKLSEMEKTLVNEYMQSVIDQGVSCCHHTCGNVMFDEFMKGQLSVLGVDPDKEQLYWDKVTGATYREEPVLPPKSTGSGGSGFGSATLGDAGEPAESNQPESGEGYGTDGGQAGNTAPEVTGYQMTMLESVTNSVKDFIANPTFSSSSLIAIAFVILVVGAVFFGFRRRGI</sequence>
<dbReference type="InterPro" id="IPR003672">
    <property type="entry name" value="CobN/Mg_chltase"/>
</dbReference>
<dbReference type="Pfam" id="PF02514">
    <property type="entry name" value="CobN-Mg_chel"/>
    <property type="match status" value="1"/>
</dbReference>
<dbReference type="PANTHER" id="PTHR44119:SF4">
    <property type="entry name" value="AEROBIC COBALTOCHELATASE SUBUNIT COBN"/>
    <property type="match status" value="1"/>
</dbReference>
<gene>
    <name evidence="4" type="ORF">C7391_0254</name>
</gene>
<keyword evidence="5" id="KW-1185">Reference proteome</keyword>
<keyword evidence="2" id="KW-1133">Transmembrane helix</keyword>
<dbReference type="Proteomes" id="UP000294855">
    <property type="component" value="Unassembled WGS sequence"/>
</dbReference>